<accession>A0A397TPL6</accession>
<dbReference type="AlphaFoldDB" id="A0A397TPL6"/>
<gene>
    <name evidence="1" type="ORF">C2G38_2237078</name>
</gene>
<sequence>MRSPAAQIGLLIQQMQAALAPQINIPNRELNLVLYPDFAGGDQDPMTWLDEVEKAFAANLINDNWKIVVIVPHLRRSAAMWWTTCQRQPNPINV</sequence>
<dbReference type="STRING" id="44941.A0A397TPL6"/>
<name>A0A397TPL6_9GLOM</name>
<dbReference type="EMBL" id="QKWP01006689">
    <property type="protein sequence ID" value="RIA99862.1"/>
    <property type="molecule type" value="Genomic_DNA"/>
</dbReference>
<proteinExistence type="predicted"/>
<reference evidence="1 2" key="1">
    <citation type="submission" date="2018-06" db="EMBL/GenBank/DDBJ databases">
        <title>Comparative genomics reveals the genomic features of Rhizophagus irregularis, R. cerebriforme, R. diaphanum and Gigaspora rosea, and their symbiotic lifestyle signature.</title>
        <authorList>
            <person name="Morin E."/>
            <person name="San Clemente H."/>
            <person name="Chen E.C.H."/>
            <person name="De La Providencia I."/>
            <person name="Hainaut M."/>
            <person name="Kuo A."/>
            <person name="Kohler A."/>
            <person name="Murat C."/>
            <person name="Tang N."/>
            <person name="Roy S."/>
            <person name="Loubradou J."/>
            <person name="Henrissat B."/>
            <person name="Grigoriev I.V."/>
            <person name="Corradi N."/>
            <person name="Roux C."/>
            <person name="Martin F.M."/>
        </authorList>
    </citation>
    <scope>NUCLEOTIDE SEQUENCE [LARGE SCALE GENOMIC DNA]</scope>
    <source>
        <strain evidence="1 2">DAOM 194757</strain>
    </source>
</reference>
<keyword evidence="2" id="KW-1185">Reference proteome</keyword>
<comment type="caution">
    <text evidence="1">The sequence shown here is derived from an EMBL/GenBank/DDBJ whole genome shotgun (WGS) entry which is preliminary data.</text>
</comment>
<dbReference type="OrthoDB" id="2432760at2759"/>
<organism evidence="1 2">
    <name type="scientific">Gigaspora rosea</name>
    <dbReference type="NCBI Taxonomy" id="44941"/>
    <lineage>
        <taxon>Eukaryota</taxon>
        <taxon>Fungi</taxon>
        <taxon>Fungi incertae sedis</taxon>
        <taxon>Mucoromycota</taxon>
        <taxon>Glomeromycotina</taxon>
        <taxon>Glomeromycetes</taxon>
        <taxon>Diversisporales</taxon>
        <taxon>Gigasporaceae</taxon>
        <taxon>Gigaspora</taxon>
    </lineage>
</organism>
<evidence type="ECO:0000313" key="1">
    <source>
        <dbReference type="EMBL" id="RIA99862.1"/>
    </source>
</evidence>
<protein>
    <submittedName>
        <fullName evidence="1">Uncharacterized protein</fullName>
    </submittedName>
</protein>
<dbReference type="Proteomes" id="UP000266673">
    <property type="component" value="Unassembled WGS sequence"/>
</dbReference>
<evidence type="ECO:0000313" key="2">
    <source>
        <dbReference type="Proteomes" id="UP000266673"/>
    </source>
</evidence>